<organism evidence="6 7">
    <name type="scientific">Fuscovulum blasticum DSM 2131</name>
    <dbReference type="NCBI Taxonomy" id="1188250"/>
    <lineage>
        <taxon>Bacteria</taxon>
        <taxon>Pseudomonadati</taxon>
        <taxon>Pseudomonadota</taxon>
        <taxon>Alphaproteobacteria</taxon>
        <taxon>Rhodobacterales</taxon>
        <taxon>Paracoccaceae</taxon>
        <taxon>Pseudogemmobacter</taxon>
    </lineage>
</organism>
<dbReference type="PROSITE" id="PS50931">
    <property type="entry name" value="HTH_LYSR"/>
    <property type="match status" value="1"/>
</dbReference>
<evidence type="ECO:0000256" key="3">
    <source>
        <dbReference type="ARBA" id="ARBA00023125"/>
    </source>
</evidence>
<evidence type="ECO:0000256" key="2">
    <source>
        <dbReference type="ARBA" id="ARBA00023015"/>
    </source>
</evidence>
<keyword evidence="4" id="KW-0804">Transcription</keyword>
<dbReference type="PANTHER" id="PTHR30537:SF26">
    <property type="entry name" value="GLYCINE CLEAVAGE SYSTEM TRANSCRIPTIONAL ACTIVATOR"/>
    <property type="match status" value="1"/>
</dbReference>
<dbReference type="InterPro" id="IPR005119">
    <property type="entry name" value="LysR_subst-bd"/>
</dbReference>
<reference evidence="6 7" key="1">
    <citation type="submission" date="2018-03" db="EMBL/GenBank/DDBJ databases">
        <title>Rhodobacter blasticus.</title>
        <authorList>
            <person name="Meyer T.E."/>
            <person name="Miller S."/>
            <person name="Lodha T."/>
            <person name="Gandham S."/>
            <person name="Chintalapati S."/>
            <person name="Chintalapati V.R."/>
        </authorList>
    </citation>
    <scope>NUCLEOTIDE SEQUENCE [LARGE SCALE GENOMIC DNA]</scope>
    <source>
        <strain evidence="6 7">DSM 2131</strain>
    </source>
</reference>
<gene>
    <name evidence="6" type="ORF">C5F44_01485</name>
</gene>
<proteinExistence type="inferred from homology"/>
<accession>A0A2T4JFD8</accession>
<dbReference type="Gene3D" id="3.40.190.10">
    <property type="entry name" value="Periplasmic binding protein-like II"/>
    <property type="match status" value="2"/>
</dbReference>
<dbReference type="PANTHER" id="PTHR30537">
    <property type="entry name" value="HTH-TYPE TRANSCRIPTIONAL REGULATOR"/>
    <property type="match status" value="1"/>
</dbReference>
<dbReference type="EMBL" id="PZKE01000001">
    <property type="protein sequence ID" value="PTE16553.1"/>
    <property type="molecule type" value="Genomic_DNA"/>
</dbReference>
<evidence type="ECO:0000313" key="7">
    <source>
        <dbReference type="Proteomes" id="UP000241362"/>
    </source>
</evidence>
<dbReference type="Gene3D" id="1.10.10.10">
    <property type="entry name" value="Winged helix-like DNA-binding domain superfamily/Winged helix DNA-binding domain"/>
    <property type="match status" value="1"/>
</dbReference>
<keyword evidence="2" id="KW-0805">Transcription regulation</keyword>
<dbReference type="InterPro" id="IPR036388">
    <property type="entry name" value="WH-like_DNA-bd_sf"/>
</dbReference>
<dbReference type="Pfam" id="PF00126">
    <property type="entry name" value="HTH_1"/>
    <property type="match status" value="1"/>
</dbReference>
<evidence type="ECO:0000256" key="1">
    <source>
        <dbReference type="ARBA" id="ARBA00009437"/>
    </source>
</evidence>
<keyword evidence="3" id="KW-0238">DNA-binding</keyword>
<dbReference type="Proteomes" id="UP000241362">
    <property type="component" value="Unassembled WGS sequence"/>
</dbReference>
<keyword evidence="7" id="KW-1185">Reference proteome</keyword>
<dbReference type="SUPFAM" id="SSF46785">
    <property type="entry name" value="Winged helix' DNA-binding domain"/>
    <property type="match status" value="1"/>
</dbReference>
<name>A0A2T4JFD8_FUSBL</name>
<dbReference type="AlphaFoldDB" id="A0A2T4JFD8"/>
<dbReference type="PRINTS" id="PR00039">
    <property type="entry name" value="HTHLYSR"/>
</dbReference>
<sequence length="293" mass="32181">MIAPRRFLPSISSLQALEAVDRLGTATAAAQELSLTHSAVSRQLKALEDQIGVALFRREGKGLALTQSGTAYAQSVRGFLNDLARASLKVRASGERSSLNLGILPAFGTHWLTPRLRAFAEAHPEITVNLSTRLSPFDFSRDKLDAAIHFGARNWQGVEYLELSSERVIPACAPQLVPQGPVSQQELLALPLLHLESRPGAWEEWFTRNGCPGARLRGMLFDQFAQMAEAAALGFGVALLPDFLAEAEFRRGRLVPAFARYAAAEGTYFLVWPRLRDPGRPLQALIRWLQAQG</sequence>
<dbReference type="InterPro" id="IPR058163">
    <property type="entry name" value="LysR-type_TF_proteobact-type"/>
</dbReference>
<comment type="caution">
    <text evidence="6">The sequence shown here is derived from an EMBL/GenBank/DDBJ whole genome shotgun (WGS) entry which is preliminary data.</text>
</comment>
<dbReference type="Pfam" id="PF03466">
    <property type="entry name" value="LysR_substrate"/>
    <property type="match status" value="1"/>
</dbReference>
<dbReference type="GO" id="GO:0003700">
    <property type="term" value="F:DNA-binding transcription factor activity"/>
    <property type="evidence" value="ECO:0007669"/>
    <property type="project" value="InterPro"/>
</dbReference>
<dbReference type="SUPFAM" id="SSF53850">
    <property type="entry name" value="Periplasmic binding protein-like II"/>
    <property type="match status" value="1"/>
</dbReference>
<dbReference type="InterPro" id="IPR036390">
    <property type="entry name" value="WH_DNA-bd_sf"/>
</dbReference>
<protein>
    <submittedName>
        <fullName evidence="6">LysR family transcriptional regulator</fullName>
    </submittedName>
</protein>
<feature type="domain" description="HTH lysR-type" evidence="5">
    <location>
        <begin position="9"/>
        <end position="66"/>
    </location>
</feature>
<evidence type="ECO:0000256" key="4">
    <source>
        <dbReference type="ARBA" id="ARBA00023163"/>
    </source>
</evidence>
<evidence type="ECO:0000313" key="6">
    <source>
        <dbReference type="EMBL" id="PTE16553.1"/>
    </source>
</evidence>
<dbReference type="GO" id="GO:0043565">
    <property type="term" value="F:sequence-specific DNA binding"/>
    <property type="evidence" value="ECO:0007669"/>
    <property type="project" value="TreeGrafter"/>
</dbReference>
<dbReference type="InterPro" id="IPR000847">
    <property type="entry name" value="LysR_HTH_N"/>
</dbReference>
<dbReference type="GO" id="GO:0006351">
    <property type="term" value="P:DNA-templated transcription"/>
    <property type="evidence" value="ECO:0007669"/>
    <property type="project" value="TreeGrafter"/>
</dbReference>
<dbReference type="RefSeq" id="WP_107671715.1">
    <property type="nucleotide sequence ID" value="NZ_PZKE01000001.1"/>
</dbReference>
<comment type="similarity">
    <text evidence="1">Belongs to the LysR transcriptional regulatory family.</text>
</comment>
<evidence type="ECO:0000259" key="5">
    <source>
        <dbReference type="PROSITE" id="PS50931"/>
    </source>
</evidence>